<feature type="region of interest" description="Disordered" evidence="1">
    <location>
        <begin position="198"/>
        <end position="221"/>
    </location>
</feature>
<accession>A0A427YQ54</accession>
<comment type="caution">
    <text evidence="2">The sequence shown here is derived from an EMBL/GenBank/DDBJ whole genome shotgun (WGS) entry which is preliminary data.</text>
</comment>
<feature type="region of interest" description="Disordered" evidence="1">
    <location>
        <begin position="43"/>
        <end position="134"/>
    </location>
</feature>
<dbReference type="OrthoDB" id="2562784at2759"/>
<gene>
    <name evidence="2" type="ORF">EHS25_007529</name>
</gene>
<feature type="compositionally biased region" description="Polar residues" evidence="1">
    <location>
        <begin position="61"/>
        <end position="72"/>
    </location>
</feature>
<dbReference type="AlphaFoldDB" id="A0A427YQ54"/>
<feature type="region of interest" description="Disordered" evidence="1">
    <location>
        <begin position="445"/>
        <end position="470"/>
    </location>
</feature>
<protein>
    <submittedName>
        <fullName evidence="2">Uncharacterized protein</fullName>
    </submittedName>
</protein>
<feature type="region of interest" description="Disordered" evidence="1">
    <location>
        <begin position="237"/>
        <end position="282"/>
    </location>
</feature>
<evidence type="ECO:0000313" key="2">
    <source>
        <dbReference type="EMBL" id="RSH93176.1"/>
    </source>
</evidence>
<feature type="compositionally biased region" description="Low complexity" evidence="1">
    <location>
        <begin position="314"/>
        <end position="327"/>
    </location>
</feature>
<feature type="region of interest" description="Disordered" evidence="1">
    <location>
        <begin position="500"/>
        <end position="574"/>
    </location>
</feature>
<feature type="compositionally biased region" description="Low complexity" evidence="1">
    <location>
        <begin position="562"/>
        <end position="572"/>
    </location>
</feature>
<feature type="compositionally biased region" description="Basic residues" evidence="1">
    <location>
        <begin position="523"/>
        <end position="532"/>
    </location>
</feature>
<keyword evidence="3" id="KW-1185">Reference proteome</keyword>
<dbReference type="Proteomes" id="UP000279259">
    <property type="component" value="Unassembled WGS sequence"/>
</dbReference>
<feature type="compositionally biased region" description="Low complexity" evidence="1">
    <location>
        <begin position="89"/>
        <end position="98"/>
    </location>
</feature>
<feature type="compositionally biased region" description="Basic and acidic residues" evidence="1">
    <location>
        <begin position="500"/>
        <end position="511"/>
    </location>
</feature>
<feature type="region of interest" description="Disordered" evidence="1">
    <location>
        <begin position="296"/>
        <end position="359"/>
    </location>
</feature>
<feature type="compositionally biased region" description="Polar residues" evidence="1">
    <location>
        <begin position="204"/>
        <end position="213"/>
    </location>
</feature>
<organism evidence="2 3">
    <name type="scientific">Saitozyma podzolica</name>
    <dbReference type="NCBI Taxonomy" id="1890683"/>
    <lineage>
        <taxon>Eukaryota</taxon>
        <taxon>Fungi</taxon>
        <taxon>Dikarya</taxon>
        <taxon>Basidiomycota</taxon>
        <taxon>Agaricomycotina</taxon>
        <taxon>Tremellomycetes</taxon>
        <taxon>Tremellales</taxon>
        <taxon>Trimorphomycetaceae</taxon>
        <taxon>Saitozyma</taxon>
    </lineage>
</organism>
<evidence type="ECO:0000256" key="1">
    <source>
        <dbReference type="SAM" id="MobiDB-lite"/>
    </source>
</evidence>
<evidence type="ECO:0000313" key="3">
    <source>
        <dbReference type="Proteomes" id="UP000279259"/>
    </source>
</evidence>
<proteinExistence type="predicted"/>
<feature type="compositionally biased region" description="Low complexity" evidence="1">
    <location>
        <begin position="270"/>
        <end position="282"/>
    </location>
</feature>
<reference evidence="2 3" key="1">
    <citation type="submission" date="2018-11" db="EMBL/GenBank/DDBJ databases">
        <title>Genome sequence of Saitozyma podzolica DSM 27192.</title>
        <authorList>
            <person name="Aliyu H."/>
            <person name="Gorte O."/>
            <person name="Ochsenreither K."/>
        </authorList>
    </citation>
    <scope>NUCLEOTIDE SEQUENCE [LARGE SCALE GENOMIC DNA]</scope>
    <source>
        <strain evidence="2 3">DSM 27192</strain>
    </source>
</reference>
<sequence length="643" mass="69082">MAFALAPHASPPPELADDGMSFENFCIVCDRLILPPKEVEQVKTAKKKPAAGTIRVKNPDGTVTTRTANGQKVTRPPLRRGPSSTNRLAVAAANNNAASKMQPLTRSKTAESGVMSLESSKNSSDKIDSPESATIKTPCEPPFVSAIYCSRHCAHADASRSSDVARKISYDMYSPSGLTLCTTGLPVTDAKHPYAPPSPLFISGSDTSSNPDAPQSAGPACSAPNVIEFFRLSREGPDEAWQDVQRQRRSSMHPNMRPGAEMTRQSSQQSAVPSGPSSDSLSSLWADQDLYLARSTSGSGKIRMTPMTEREANGAGRRSMSSGSDRSPAPIPTRPLPRSNLSQVSLGASPGEPLPAELGSAPNHTLNLWNSYHSAFPVRDSCGTSASSHKGFIFPGACSPISNTATPLESRRPSMSNLHRPVSGTIRAKSRTDVTWDSFGRDEVLSKQQHRRDSSVKPRSDIVDHTPKQSIEVDGHGWQIKYHVALPASSGMVHRDNTIRSRSRASADNHSVHSGTSDDEPHHHHSHKHHSQQHPGALAIPRPVAMSTSHSSTGRTPTRMLPPSSIPSRSSSTVPDLAALRIGSNTCAPYLSSDYATSSTSVPKEHAGSFNWSDFEKNGGKTYEVPKALKMNTTKAGLFFFPK</sequence>
<name>A0A427YQ54_9TREE</name>
<dbReference type="EMBL" id="RSCD01000004">
    <property type="protein sequence ID" value="RSH93176.1"/>
    <property type="molecule type" value="Genomic_DNA"/>
</dbReference>
<feature type="compositionally biased region" description="Polar residues" evidence="1">
    <location>
        <begin position="546"/>
        <end position="556"/>
    </location>
</feature>